<dbReference type="EMBL" id="CP117812">
    <property type="protein sequence ID" value="WDE97685.1"/>
    <property type="molecule type" value="Genomic_DNA"/>
</dbReference>
<dbReference type="SUPFAM" id="SSF54523">
    <property type="entry name" value="Pili subunits"/>
    <property type="match status" value="1"/>
</dbReference>
<sequence>MNHLPRKSSRQFTLIELLVVIAIIGILASMVLPALGKARKQAKSSICINNLKQINLGFALYMDDNKQYLPNLSSNLGGSDNWHTWWGTSGSQGMPGGIDQYVGKHSSPLVGLKTTSEIYKCDLMYSEYGDLDLGNSGTRTYSANYYLSRDTAAGAFVNNRMFHRNINEVNIPEFTALSTDGNINDTSVLAYTVNWKLPGTKGSNTIGSGVHKGSGNVNYMDGHVSWTSGVVTAQSGINGIWAFNK</sequence>
<keyword evidence="1" id="KW-0812">Transmembrane</keyword>
<evidence type="ECO:0000256" key="1">
    <source>
        <dbReference type="SAM" id="Phobius"/>
    </source>
</evidence>
<dbReference type="NCBIfam" id="TIGR02532">
    <property type="entry name" value="IV_pilin_GFxxxE"/>
    <property type="match status" value="1"/>
</dbReference>
<evidence type="ECO:0000313" key="3">
    <source>
        <dbReference type="Proteomes" id="UP001214250"/>
    </source>
</evidence>
<reference evidence="2 3" key="1">
    <citation type="submission" date="2023-02" db="EMBL/GenBank/DDBJ databases">
        <title>Genome sequence of Lentisphaera profundi SAORIC-696.</title>
        <authorList>
            <person name="Kim e."/>
            <person name="Cho J.-C."/>
            <person name="Choi A."/>
            <person name="Kang I."/>
        </authorList>
    </citation>
    <scope>NUCLEOTIDE SEQUENCE [LARGE SCALE GENOMIC DNA]</scope>
    <source>
        <strain evidence="2 3">SAORIC-696</strain>
    </source>
</reference>
<keyword evidence="3" id="KW-1185">Reference proteome</keyword>
<evidence type="ECO:0000313" key="2">
    <source>
        <dbReference type="EMBL" id="WDE97685.1"/>
    </source>
</evidence>
<feature type="transmembrane region" description="Helical" evidence="1">
    <location>
        <begin position="12"/>
        <end position="35"/>
    </location>
</feature>
<keyword evidence="1" id="KW-1133">Transmembrane helix</keyword>
<accession>A0ABY7VTZ9</accession>
<dbReference type="Gene3D" id="3.30.700.10">
    <property type="entry name" value="Glycoprotein, Type 4 Pilin"/>
    <property type="match status" value="1"/>
</dbReference>
<gene>
    <name evidence="2" type="ORF">PQO03_17815</name>
</gene>
<protein>
    <submittedName>
        <fullName evidence="2">Type II secretion system protein</fullName>
    </submittedName>
</protein>
<dbReference type="RefSeq" id="WP_274152227.1">
    <property type="nucleotide sequence ID" value="NZ_CP117812.1"/>
</dbReference>
<dbReference type="InterPro" id="IPR045584">
    <property type="entry name" value="Pilin-like"/>
</dbReference>
<organism evidence="2 3">
    <name type="scientific">Lentisphaera profundi</name>
    <dbReference type="NCBI Taxonomy" id="1658616"/>
    <lineage>
        <taxon>Bacteria</taxon>
        <taxon>Pseudomonadati</taxon>
        <taxon>Lentisphaerota</taxon>
        <taxon>Lentisphaeria</taxon>
        <taxon>Lentisphaerales</taxon>
        <taxon>Lentisphaeraceae</taxon>
        <taxon>Lentisphaera</taxon>
    </lineage>
</organism>
<dbReference type="Proteomes" id="UP001214250">
    <property type="component" value="Chromosome 2"/>
</dbReference>
<dbReference type="InterPro" id="IPR012902">
    <property type="entry name" value="N_methyl_site"/>
</dbReference>
<keyword evidence="1" id="KW-0472">Membrane</keyword>
<name>A0ABY7VTZ9_9BACT</name>
<dbReference type="Pfam" id="PF07963">
    <property type="entry name" value="N_methyl"/>
    <property type="match status" value="1"/>
</dbReference>
<proteinExistence type="predicted"/>
<dbReference type="PANTHER" id="PTHR30093">
    <property type="entry name" value="GENERAL SECRETION PATHWAY PROTEIN G"/>
    <property type="match status" value="1"/>
</dbReference>